<dbReference type="SUPFAM" id="SSF48452">
    <property type="entry name" value="TPR-like"/>
    <property type="match status" value="2"/>
</dbReference>
<dbReference type="PROSITE" id="PS51257">
    <property type="entry name" value="PROKAR_LIPOPROTEIN"/>
    <property type="match status" value="1"/>
</dbReference>
<proteinExistence type="predicted"/>
<dbReference type="Pfam" id="PF13181">
    <property type="entry name" value="TPR_8"/>
    <property type="match status" value="1"/>
</dbReference>
<dbReference type="InterPro" id="IPR019734">
    <property type="entry name" value="TPR_rpt"/>
</dbReference>
<keyword evidence="2" id="KW-1185">Reference proteome</keyword>
<name>A0A1G7D6W9_9FLAO</name>
<evidence type="ECO:0000313" key="2">
    <source>
        <dbReference type="Proteomes" id="UP000199321"/>
    </source>
</evidence>
<protein>
    <recommendedName>
        <fullName evidence="3">Protein involved in gliding motility SprE</fullName>
    </recommendedName>
</protein>
<sequence length="843" mass="97624">MKSIYKITIFLLAVIVLAACSRKKNTFLNRNAHAVSAEYNALYNGGVAYDQGKETLSLTYRDNFWEILPVERIELNEENALPGQSKDANFNKAEEKAVKAIQKHAMYIDGKEYNPQIDEAYMLLGKSRYYDSRFIPALDAFNFILDKYPTSNNINNAKVWKAKTNIRLSNEEGALESLQKMFKEEALEEDVVGDAAAMMAQAYINLDSIAEALPYMKMAASNSRDKELKGRYLYIKGQLYNQLGLKDSANMAFDEVIDLNRKSPRVYMINAYIEKAKNFDYDKEDRVAFLELLQDLEEDRENRPFLDKIYHQIGEYYRVNKSIDTAVTYYNKSIQSYKEDRVLQSKNYQTLAEINFDHAEYKIAGAYYDSTLTNLEEKSRPWRRIKKKRENLDDVIKYEDIATTNDSIIRIANMSETEQRTFFTEYTEKLKAQAIKDSIANAETAEGIANQEFYNKKETGTTKPGGKFYFYTASTVSYGKQEFRKIWGERKLEDNWRRSSKQSSLENIDDIVVATENPISKNEIYNVESYLSRIPKEKVVIDSIVKDRNFAYYQLGLIYKEKFKEYNLAANRLETLLGYQPEERLVLPSKYNLYKIYEILENNALATQYKNDVLNNHSDSRYAEILRNPNSSLATDESSPEFKYKALYKDFEASRYQQVIDKADEYITIYNGNDIVPKLELLKATAIGRQQGFEAYKKALNFISLTYPNDDEGKQAQDIYTNVLPKLADTAFVNDEESSSFKLVYQFRADEQQAATDLEKKLEKAIAFYKYTNMDVSLDFYTPGVVFVVVHGLNTKLGARGFGEQLKDHKDYKILKEHFEISTPNYKTIQIHKNLDAYLNTKA</sequence>
<organism evidence="1 2">
    <name type="scientific">Ulvibacter litoralis</name>
    <dbReference type="NCBI Taxonomy" id="227084"/>
    <lineage>
        <taxon>Bacteria</taxon>
        <taxon>Pseudomonadati</taxon>
        <taxon>Bacteroidota</taxon>
        <taxon>Flavobacteriia</taxon>
        <taxon>Flavobacteriales</taxon>
        <taxon>Flavobacteriaceae</taxon>
        <taxon>Ulvibacter</taxon>
    </lineage>
</organism>
<evidence type="ECO:0000313" key="1">
    <source>
        <dbReference type="EMBL" id="SDE47302.1"/>
    </source>
</evidence>
<dbReference type="OrthoDB" id="1522549at2"/>
<dbReference type="STRING" id="227084.SAMN05421855_101803"/>
<evidence type="ECO:0008006" key="3">
    <source>
        <dbReference type="Google" id="ProtNLM"/>
    </source>
</evidence>
<reference evidence="1 2" key="1">
    <citation type="submission" date="2016-10" db="EMBL/GenBank/DDBJ databases">
        <authorList>
            <person name="de Groot N.N."/>
        </authorList>
    </citation>
    <scope>NUCLEOTIDE SEQUENCE [LARGE SCALE GENOMIC DNA]</scope>
    <source>
        <strain evidence="1 2">DSM 16195</strain>
    </source>
</reference>
<dbReference type="Gene3D" id="1.25.40.10">
    <property type="entry name" value="Tetratricopeptide repeat domain"/>
    <property type="match status" value="3"/>
</dbReference>
<dbReference type="InterPro" id="IPR011990">
    <property type="entry name" value="TPR-like_helical_dom_sf"/>
</dbReference>
<gene>
    <name evidence="1" type="ORF">SAMN05421855_101803</name>
</gene>
<dbReference type="EMBL" id="FNBA01000001">
    <property type="protein sequence ID" value="SDE47302.1"/>
    <property type="molecule type" value="Genomic_DNA"/>
</dbReference>
<accession>A0A1G7D6W9</accession>
<dbReference type="RefSeq" id="WP_093140784.1">
    <property type="nucleotide sequence ID" value="NZ_BMWO01000001.1"/>
</dbReference>
<dbReference type="SMART" id="SM00028">
    <property type="entry name" value="TPR"/>
    <property type="match status" value="3"/>
</dbReference>
<dbReference type="Proteomes" id="UP000199321">
    <property type="component" value="Unassembled WGS sequence"/>
</dbReference>
<dbReference type="AlphaFoldDB" id="A0A1G7D6W9"/>